<dbReference type="InterPro" id="IPR046172">
    <property type="entry name" value="DUF6174"/>
</dbReference>
<sequence length="194" mass="21897">MKPLWRSVMIGTALLISGIVAVGVAPQLLAQQELAREQSRWENRDFQRYRMVVETDNGLSQICRQEVEIKNEKVINVVQDCKKPGSFVEQPTQTITDLFNELEKYSSKTECGPNGCSCDGVISADVSYDPQLGYPRQIELKLKQLNFVEQWMHPQRRREAITKLRGGSCTLIGFVGRKFKVVSLTPSPATPKNP</sequence>
<dbReference type="AlphaFoldDB" id="K9WG03"/>
<evidence type="ECO:0000313" key="2">
    <source>
        <dbReference type="Proteomes" id="UP000010471"/>
    </source>
</evidence>
<dbReference type="HOGENOM" id="CLU_1466780_0_0_3"/>
<dbReference type="eggNOG" id="ENOG5033J29">
    <property type="taxonomic scope" value="Bacteria"/>
</dbReference>
<protein>
    <submittedName>
        <fullName evidence="1">Uncharacterized protein</fullName>
    </submittedName>
</protein>
<evidence type="ECO:0000313" key="1">
    <source>
        <dbReference type="EMBL" id="AFZ18699.1"/>
    </source>
</evidence>
<keyword evidence="2" id="KW-1185">Reference proteome</keyword>
<accession>K9WG03</accession>
<proteinExistence type="predicted"/>
<dbReference type="RefSeq" id="WP_015182848.1">
    <property type="nucleotide sequence ID" value="NC_019738.1"/>
</dbReference>
<organism evidence="1 2">
    <name type="scientific">Allocoleopsis franciscana PCC 7113</name>
    <dbReference type="NCBI Taxonomy" id="1173027"/>
    <lineage>
        <taxon>Bacteria</taxon>
        <taxon>Bacillati</taxon>
        <taxon>Cyanobacteriota</taxon>
        <taxon>Cyanophyceae</taxon>
        <taxon>Coleofasciculales</taxon>
        <taxon>Coleofasciculaceae</taxon>
        <taxon>Allocoleopsis</taxon>
        <taxon>Allocoleopsis franciscana</taxon>
    </lineage>
</organism>
<name>K9WG03_9CYAN</name>
<dbReference type="Proteomes" id="UP000010471">
    <property type="component" value="Chromosome"/>
</dbReference>
<dbReference type="Pfam" id="PF19671">
    <property type="entry name" value="DUF6174"/>
    <property type="match status" value="1"/>
</dbReference>
<dbReference type="EMBL" id="CP003630">
    <property type="protein sequence ID" value="AFZ18699.1"/>
    <property type="molecule type" value="Genomic_DNA"/>
</dbReference>
<dbReference type="OrthoDB" id="486431at2"/>
<dbReference type="KEGG" id="mic:Mic7113_2922"/>
<reference evidence="1 2" key="1">
    <citation type="submission" date="2012-06" db="EMBL/GenBank/DDBJ databases">
        <title>Finished chromosome of genome of Microcoleus sp. PCC 7113.</title>
        <authorList>
            <consortium name="US DOE Joint Genome Institute"/>
            <person name="Gugger M."/>
            <person name="Coursin T."/>
            <person name="Rippka R."/>
            <person name="Tandeau De Marsac N."/>
            <person name="Huntemann M."/>
            <person name="Wei C.-L."/>
            <person name="Han J."/>
            <person name="Detter J.C."/>
            <person name="Han C."/>
            <person name="Tapia R."/>
            <person name="Chen A."/>
            <person name="Kyrpides N."/>
            <person name="Mavromatis K."/>
            <person name="Markowitz V."/>
            <person name="Szeto E."/>
            <person name="Ivanova N."/>
            <person name="Pagani I."/>
            <person name="Pati A."/>
            <person name="Goodwin L."/>
            <person name="Nordberg H.P."/>
            <person name="Cantor M.N."/>
            <person name="Hua S.X."/>
            <person name="Woyke T."/>
            <person name="Kerfeld C.A."/>
        </authorList>
    </citation>
    <scope>NUCLEOTIDE SEQUENCE [LARGE SCALE GENOMIC DNA]</scope>
    <source>
        <strain evidence="1 2">PCC 7113</strain>
    </source>
</reference>
<gene>
    <name evidence="1" type="ORF">Mic7113_2922</name>
</gene>